<evidence type="ECO:0000313" key="2">
    <source>
        <dbReference type="EMBL" id="EGC19169.1"/>
    </source>
</evidence>
<reference evidence="2 3" key="1">
    <citation type="submission" date="2011-01" db="EMBL/GenBank/DDBJ databases">
        <authorList>
            <person name="Muzny D."/>
            <person name="Qin X."/>
            <person name="Deng J."/>
            <person name="Jiang H."/>
            <person name="Liu Y."/>
            <person name="Qu J."/>
            <person name="Song X.-Z."/>
            <person name="Zhang L."/>
            <person name="Thornton R."/>
            <person name="Coyle M."/>
            <person name="Francisco L."/>
            <person name="Jackson L."/>
            <person name="Javaid M."/>
            <person name="Korchina V."/>
            <person name="Kovar C."/>
            <person name="Mata R."/>
            <person name="Mathew T."/>
            <person name="Ngo R."/>
            <person name="Nguyen L."/>
            <person name="Nguyen N."/>
            <person name="Okwuonu G."/>
            <person name="Ongeri F."/>
            <person name="Pham C."/>
            <person name="Simmons D."/>
            <person name="Wilczek-Boney K."/>
            <person name="Hale W."/>
            <person name="Jakkamsetti A."/>
            <person name="Pham P."/>
            <person name="Ruth R."/>
            <person name="San Lucas F."/>
            <person name="Warren J."/>
            <person name="Zhang J."/>
            <person name="Zhao Z."/>
            <person name="Zhou C."/>
            <person name="Zhu D."/>
            <person name="Lee S."/>
            <person name="Bess C."/>
            <person name="Blankenburg K."/>
            <person name="Forbes L."/>
            <person name="Fu Q."/>
            <person name="Gubbala S."/>
            <person name="Hirani K."/>
            <person name="Jayaseelan J.C."/>
            <person name="Lara F."/>
            <person name="Munidasa M."/>
            <person name="Palculict T."/>
            <person name="Patil S."/>
            <person name="Pu L.-L."/>
            <person name="Saada N."/>
            <person name="Tang L."/>
            <person name="Weissenberger G."/>
            <person name="Zhu Y."/>
            <person name="Hemphill L."/>
            <person name="Shang Y."/>
            <person name="Youmans B."/>
            <person name="Ayvaz T."/>
            <person name="Ross M."/>
            <person name="Santibanez J."/>
            <person name="Aqrawi P."/>
            <person name="Gross S."/>
            <person name="Joshi V."/>
            <person name="Fowler G."/>
            <person name="Nazareth L."/>
            <person name="Reid J."/>
            <person name="Worley K."/>
            <person name="Petrosino J."/>
            <person name="Highlander S."/>
            <person name="Gibbs R."/>
        </authorList>
    </citation>
    <scope>NUCLEOTIDE SEQUENCE [LARGE SCALE GENOMIC DNA]</scope>
    <source>
        <strain evidence="2 3">DSM 16608</strain>
    </source>
</reference>
<comment type="caution">
    <text evidence="2">The sequence shown here is derived from an EMBL/GenBank/DDBJ whole genome shotgun (WGS) entry which is preliminary data.</text>
</comment>
<proteinExistence type="predicted"/>
<name>F0F9L0_9BACT</name>
<evidence type="ECO:0000256" key="1">
    <source>
        <dbReference type="SAM" id="MobiDB-lite"/>
    </source>
</evidence>
<gene>
    <name evidence="2" type="ORF">HMPREF9141_2277</name>
</gene>
<accession>F0F9L0</accession>
<protein>
    <submittedName>
        <fullName evidence="2">Uncharacterized protein</fullName>
    </submittedName>
</protein>
<dbReference type="EMBL" id="AEWX01000032">
    <property type="protein sequence ID" value="EGC19169.1"/>
    <property type="molecule type" value="Genomic_DNA"/>
</dbReference>
<dbReference type="Proteomes" id="UP000005697">
    <property type="component" value="Unassembled WGS sequence"/>
</dbReference>
<dbReference type="AlphaFoldDB" id="F0F9L0"/>
<feature type="compositionally biased region" description="Basic and acidic residues" evidence="1">
    <location>
        <begin position="48"/>
        <end position="79"/>
    </location>
</feature>
<feature type="region of interest" description="Disordered" evidence="1">
    <location>
        <begin position="39"/>
        <end position="79"/>
    </location>
</feature>
<keyword evidence="3" id="KW-1185">Reference proteome</keyword>
<dbReference type="HOGENOM" id="CLU_2603086_0_0_10"/>
<organism evidence="2 3">
    <name type="scientific">Prevotella multiformis DSM 16608</name>
    <dbReference type="NCBI Taxonomy" id="888743"/>
    <lineage>
        <taxon>Bacteria</taxon>
        <taxon>Pseudomonadati</taxon>
        <taxon>Bacteroidota</taxon>
        <taxon>Bacteroidia</taxon>
        <taxon>Bacteroidales</taxon>
        <taxon>Prevotellaceae</taxon>
        <taxon>Prevotella</taxon>
    </lineage>
</organism>
<sequence length="79" mass="8371">MGGKRALIGRQKVLGCNANGAWLDGKRALAGIRTGIGWKKAGVSGGQKAEETEGSRKEERERKGEDGKEAQGDSCEKRG</sequence>
<evidence type="ECO:0000313" key="3">
    <source>
        <dbReference type="Proteomes" id="UP000005697"/>
    </source>
</evidence>